<dbReference type="NCBIfam" id="NF033379">
    <property type="entry name" value="FrucBisAld_I"/>
    <property type="match status" value="1"/>
</dbReference>
<dbReference type="EC" id="4.1.2.13" evidence="4"/>
<proteinExistence type="inferred from homology"/>
<dbReference type="Proteomes" id="UP000176689">
    <property type="component" value="Unassembled WGS sequence"/>
</dbReference>
<evidence type="ECO:0000256" key="5">
    <source>
        <dbReference type="ARBA" id="ARBA00023152"/>
    </source>
</evidence>
<sequence length="342" mass="36894">MAIADHLEELKKTAKQMVVPGKGILAADESSGTIEKKFAKIGVASTEDNRRSYRGLFFTTPGFEEFISGVILFDETLRQSAADGRTFVSILQGVGVLPGIKVDQGTKEMDGSPNEKVTKGLEGLPERLKEYVELGAKFAKWRAVITIGDVLPTDANIRQNAKDLAAYAALCQEAGLVPIVEPEVLMDGGHGIEACADASERTLRAVFEELKKAGVAPEGMILKTNMVIPGKESGTKAAPETIAELTTTLFERVLPDELPGQAFLSGGQSEVEATENLNAMNKKGQFPWKLSFSYGRALQDSALKTWGGKPENIPAAQKAFYHRAKMNSLATLGKYTSEIEKA</sequence>
<dbReference type="AlphaFoldDB" id="A0A1F6EAF3"/>
<evidence type="ECO:0000256" key="3">
    <source>
        <dbReference type="ARBA" id="ARBA00010387"/>
    </source>
</evidence>
<evidence type="ECO:0000256" key="1">
    <source>
        <dbReference type="ARBA" id="ARBA00000441"/>
    </source>
</evidence>
<evidence type="ECO:0000256" key="4">
    <source>
        <dbReference type="ARBA" id="ARBA00013068"/>
    </source>
</evidence>
<evidence type="ECO:0000256" key="2">
    <source>
        <dbReference type="ARBA" id="ARBA00004714"/>
    </source>
</evidence>
<keyword evidence="6" id="KW-0456">Lyase</keyword>
<comment type="similarity">
    <text evidence="3">Belongs to the class I fructose-bisphosphate aldolase family.</text>
</comment>
<organism evidence="9 10">
    <name type="scientific">Candidatus Kaiserbacteria bacterium RIFCSPHIGHO2_12_FULL_53_13</name>
    <dbReference type="NCBI Taxonomy" id="1798502"/>
    <lineage>
        <taxon>Bacteria</taxon>
        <taxon>Candidatus Kaiseribacteriota</taxon>
    </lineage>
</organism>
<keyword evidence="5" id="KW-0324">Glycolysis</keyword>
<evidence type="ECO:0000256" key="8">
    <source>
        <dbReference type="ARBA" id="ARBA00072515"/>
    </source>
</evidence>
<dbReference type="UniPathway" id="UPA00109">
    <property type="reaction ID" value="UER00183"/>
</dbReference>
<evidence type="ECO:0000256" key="6">
    <source>
        <dbReference type="ARBA" id="ARBA00023239"/>
    </source>
</evidence>
<reference evidence="9 10" key="1">
    <citation type="journal article" date="2016" name="Nat. Commun.">
        <title>Thousands of microbial genomes shed light on interconnected biogeochemical processes in an aquifer system.</title>
        <authorList>
            <person name="Anantharaman K."/>
            <person name="Brown C.T."/>
            <person name="Hug L.A."/>
            <person name="Sharon I."/>
            <person name="Castelle C.J."/>
            <person name="Probst A.J."/>
            <person name="Thomas B.C."/>
            <person name="Singh A."/>
            <person name="Wilkins M.J."/>
            <person name="Karaoz U."/>
            <person name="Brodie E.L."/>
            <person name="Williams K.H."/>
            <person name="Hubbard S.S."/>
            <person name="Banfield J.F."/>
        </authorList>
    </citation>
    <scope>NUCLEOTIDE SEQUENCE [LARGE SCALE GENOMIC DNA]</scope>
</reference>
<name>A0A1F6EAF3_9BACT</name>
<dbReference type="PANTHER" id="PTHR11627">
    <property type="entry name" value="FRUCTOSE-BISPHOSPHATE ALDOLASE"/>
    <property type="match status" value="1"/>
</dbReference>
<dbReference type="FunFam" id="3.20.20.70:FF:000140">
    <property type="entry name" value="Fructose-bisphosphate aldolase"/>
    <property type="match status" value="1"/>
</dbReference>
<comment type="pathway">
    <text evidence="2">Carbohydrate degradation; glycolysis; D-glyceraldehyde 3-phosphate and glycerone phosphate from D-glucose: step 4/4.</text>
</comment>
<gene>
    <name evidence="9" type="ORF">A3F27_03070</name>
</gene>
<evidence type="ECO:0000313" key="9">
    <source>
        <dbReference type="EMBL" id="OGG70591.1"/>
    </source>
</evidence>
<protein>
    <recommendedName>
        <fullName evidence="8">Probable fructose-bisphosphate aldolase class 1</fullName>
        <ecNumber evidence="4">4.1.2.13</ecNumber>
    </recommendedName>
    <alternativeName>
        <fullName evidence="7">Fructose-bisphosphate aldolase class I</fullName>
    </alternativeName>
</protein>
<evidence type="ECO:0000313" key="10">
    <source>
        <dbReference type="Proteomes" id="UP000176689"/>
    </source>
</evidence>
<accession>A0A1F6EAF3</accession>
<evidence type="ECO:0000256" key="7">
    <source>
        <dbReference type="ARBA" id="ARBA00029799"/>
    </source>
</evidence>
<comment type="catalytic activity">
    <reaction evidence="1">
        <text>beta-D-fructose 1,6-bisphosphate = D-glyceraldehyde 3-phosphate + dihydroxyacetone phosphate</text>
        <dbReference type="Rhea" id="RHEA:14729"/>
        <dbReference type="ChEBI" id="CHEBI:32966"/>
        <dbReference type="ChEBI" id="CHEBI:57642"/>
        <dbReference type="ChEBI" id="CHEBI:59776"/>
        <dbReference type="EC" id="4.1.2.13"/>
    </reaction>
</comment>
<dbReference type="Gene3D" id="3.20.20.70">
    <property type="entry name" value="Aldolase class I"/>
    <property type="match status" value="1"/>
</dbReference>
<dbReference type="EMBL" id="MFLP01000022">
    <property type="protein sequence ID" value="OGG70591.1"/>
    <property type="molecule type" value="Genomic_DNA"/>
</dbReference>
<dbReference type="SUPFAM" id="SSF51569">
    <property type="entry name" value="Aldolase"/>
    <property type="match status" value="1"/>
</dbReference>
<comment type="caution">
    <text evidence="9">The sequence shown here is derived from an EMBL/GenBank/DDBJ whole genome shotgun (WGS) entry which is preliminary data.</text>
</comment>
<dbReference type="GO" id="GO:0006096">
    <property type="term" value="P:glycolytic process"/>
    <property type="evidence" value="ECO:0007669"/>
    <property type="project" value="UniProtKB-UniPathway"/>
</dbReference>
<dbReference type="InterPro" id="IPR000741">
    <property type="entry name" value="FBA_I"/>
</dbReference>
<dbReference type="InterPro" id="IPR013785">
    <property type="entry name" value="Aldolase_TIM"/>
</dbReference>
<dbReference type="Pfam" id="PF00274">
    <property type="entry name" value="Glycolytic"/>
    <property type="match status" value="1"/>
</dbReference>
<dbReference type="GO" id="GO:0004332">
    <property type="term" value="F:fructose-bisphosphate aldolase activity"/>
    <property type="evidence" value="ECO:0007669"/>
    <property type="project" value="UniProtKB-EC"/>
</dbReference>